<dbReference type="Proteomes" id="UP000824969">
    <property type="component" value="Chromosome"/>
</dbReference>
<dbReference type="PROSITE" id="PS50234">
    <property type="entry name" value="VWFA"/>
    <property type="match status" value="1"/>
</dbReference>
<keyword evidence="4" id="KW-1185">Reference proteome</keyword>
<name>A0ABN5XF35_9EURY</name>
<dbReference type="CDD" id="cd00198">
    <property type="entry name" value="vWFA"/>
    <property type="match status" value="1"/>
</dbReference>
<protein>
    <submittedName>
        <fullName evidence="3">Uncharacterized protein</fullName>
    </submittedName>
</protein>
<feature type="domain" description="Big-1" evidence="2">
    <location>
        <begin position="20"/>
        <end position="112"/>
    </location>
</feature>
<dbReference type="PROSITE" id="PS51127">
    <property type="entry name" value="BIG1"/>
    <property type="match status" value="1"/>
</dbReference>
<dbReference type="PANTHER" id="PTHR10579">
    <property type="entry name" value="CALCIUM-ACTIVATED CHLORIDE CHANNEL REGULATOR"/>
    <property type="match status" value="1"/>
</dbReference>
<gene>
    <name evidence="3" type="ORF">MchiMG62_06810</name>
</gene>
<accession>A0ABN5XF35</accession>
<dbReference type="SMART" id="SM00327">
    <property type="entry name" value="VWA"/>
    <property type="match status" value="1"/>
</dbReference>
<feature type="domain" description="VWFA" evidence="1">
    <location>
        <begin position="512"/>
        <end position="786"/>
    </location>
</feature>
<sequence length="1050" mass="114174">MVGLLLLAAPAGAARIPDDIEMLDTGQEWVTAGSGETSTITALVKNGSSPLPGVTVLFSMDNLDGTISPAQAVTGIDGKATAIFKPGTRSGDTVIIATVSHEELDLPLVNNVVQKVDHATAHRIVNLWYDSEVTAGGTTDIVIRMADRYGNPVDNRSVAESVSFLVGQIVGGSGATFANGEDEITVPVDGAGNVTTRLHVDTKAGQNIVSVSFPGNIASRSLIITGCVSGEPAKIFQTVSPRAEGSDYPEVPLPGSFTLTYALYDEYGNPAGDRDLRVDFTRISGALIDDVSFTKTNSVGKAQITYSSSTRAGVAEIVATAVDNNSVLCKQKVGFYSSVSSDMVVAAAPETIASRDVKDDIVSSIRAKVMDSKGNPVEGESVLFRLIKVDAEGYKMTEEPVISNGTPPPSGKDGPPVVAVTDKDGFATIDFQPGAFTRNASDPLYSDMASGSATIQAVWKDKQGDTTVSFRNYPYLSVNVSVEPQVVNVTENVSVTIRLIGDGWALQKKPIDVVLCTDRSGSMLQNTTYDGESTSYPNWVEQESIDDRMVHAMRAAKNFTAQMQSSKDRIGLVSFGQNGDANLDKYSYKYWAGNDYKEVWHDGYWGWGWHDGYWGWGWHDGYWGWESDSSDDDAYIAEHYKNPQTYSGPATRDLNLTSNYGSVNATIDKWLPCGGTPMREGLYQSVRMIKENPRTGDPVKAIVLLTDGEYSTNQNPEGGGNNAYLGDGVERGSVIEYAKRNNIKIFTIALGNEPSHSELQNYSKQTGGTFYSATAGDDLTQVYAAIATKLQEAAGVNTTMNLAFDKVEINSAPVEDVFEYVSSEPSSTKMIKYWTANETTIQGPEWKNQSEDWVTGGQSLSFKVGDIYRDQTWETTFKLKVLKEGNIDIFGNGSIIKFNGTAGPTELRLPHTFITASQNLSETDIFAADILLTRGPLDVDEDNPGTLVPTWELIYTGNRSVTQKVMYQFSLDNIWWDGSWREIDTIHHPANTDINGTYSSTLNLGDREGWYKIRVRAIENAPDDGGASREITWAEPIWVGMSDRAYIRIS</sequence>
<evidence type="ECO:0000259" key="2">
    <source>
        <dbReference type="PROSITE" id="PS51127"/>
    </source>
</evidence>
<proteinExistence type="predicted"/>
<dbReference type="InterPro" id="IPR002035">
    <property type="entry name" value="VWF_A"/>
</dbReference>
<reference evidence="3 4" key="1">
    <citation type="submission" date="2019-06" db="EMBL/GenBank/DDBJ databases">
        <title>Complete genome sequence of Methanoculleus chikugoensis strain MG62.</title>
        <authorList>
            <person name="Asakawa S."/>
            <person name="Dianou D."/>
        </authorList>
    </citation>
    <scope>NUCLEOTIDE SEQUENCE [LARGE SCALE GENOMIC DNA]</scope>
    <source>
        <strain evidence="3 4">MG62</strain>
    </source>
</reference>
<dbReference type="InterPro" id="IPR051266">
    <property type="entry name" value="CLCR"/>
</dbReference>
<dbReference type="PANTHER" id="PTHR10579:SF43">
    <property type="entry name" value="ZINC FINGER (C3HC4-TYPE RING FINGER) FAMILY PROTEIN"/>
    <property type="match status" value="1"/>
</dbReference>
<dbReference type="EMBL" id="AP019781">
    <property type="protein sequence ID" value="BBL67500.1"/>
    <property type="molecule type" value="Genomic_DNA"/>
</dbReference>
<evidence type="ECO:0000313" key="4">
    <source>
        <dbReference type="Proteomes" id="UP000824969"/>
    </source>
</evidence>
<evidence type="ECO:0000313" key="3">
    <source>
        <dbReference type="EMBL" id="BBL67500.1"/>
    </source>
</evidence>
<organism evidence="3 4">
    <name type="scientific">Methanoculleus chikugoensis</name>
    <dbReference type="NCBI Taxonomy" id="118126"/>
    <lineage>
        <taxon>Archaea</taxon>
        <taxon>Methanobacteriati</taxon>
        <taxon>Methanobacteriota</taxon>
        <taxon>Stenosarchaea group</taxon>
        <taxon>Methanomicrobia</taxon>
        <taxon>Methanomicrobiales</taxon>
        <taxon>Methanomicrobiaceae</taxon>
        <taxon>Methanoculleus</taxon>
    </lineage>
</organism>
<evidence type="ECO:0000259" key="1">
    <source>
        <dbReference type="PROSITE" id="PS50234"/>
    </source>
</evidence>
<dbReference type="InterPro" id="IPR003344">
    <property type="entry name" value="Big_1_dom"/>
</dbReference>